<keyword evidence="2 7" id="KW-0699">rRNA-binding</keyword>
<evidence type="ECO:0000256" key="3">
    <source>
        <dbReference type="ARBA" id="ARBA00022884"/>
    </source>
</evidence>
<dbReference type="SUPFAM" id="SSF74731">
    <property type="entry name" value="Ribosomal protein L20"/>
    <property type="match status" value="1"/>
</dbReference>
<dbReference type="EMBL" id="CP071491">
    <property type="protein sequence ID" value="QSX16794.1"/>
    <property type="molecule type" value="Genomic_DNA"/>
</dbReference>
<protein>
    <recommendedName>
        <fullName evidence="6 7">Large ribosomal subunit protein bL20</fullName>
    </recommendedName>
</protein>
<keyword evidence="4 7" id="KW-0689">Ribosomal protein</keyword>
<dbReference type="Proteomes" id="UP000662736">
    <property type="component" value="Chromosome"/>
</dbReference>
<dbReference type="Gene3D" id="1.10.1900.20">
    <property type="entry name" value="Ribosomal protein L20"/>
    <property type="match status" value="1"/>
</dbReference>
<dbReference type="EMBL" id="JAODIR010000037">
    <property type="protein sequence ID" value="MDD2168429.1"/>
    <property type="molecule type" value="Genomic_DNA"/>
</dbReference>
<dbReference type="FunFam" id="1.10.1900.20:FF:000001">
    <property type="entry name" value="50S ribosomal protein L20"/>
    <property type="match status" value="1"/>
</dbReference>
<evidence type="ECO:0000256" key="5">
    <source>
        <dbReference type="ARBA" id="ARBA00023274"/>
    </source>
</evidence>
<dbReference type="SMR" id="A0A143CGN8"/>
<dbReference type="InterPro" id="IPR035566">
    <property type="entry name" value="Ribosomal_protein_bL20_C"/>
</dbReference>
<dbReference type="EMBL" id="CP041334">
    <property type="protein sequence ID" value="QKY72057.1"/>
    <property type="molecule type" value="Genomic_DNA"/>
</dbReference>
<comment type="similarity">
    <text evidence="1 7 8">Belongs to the bacterial ribosomal protein bL20 family.</text>
</comment>
<evidence type="ECO:0000256" key="8">
    <source>
        <dbReference type="RuleBase" id="RU000560"/>
    </source>
</evidence>
<evidence type="ECO:0000313" key="9">
    <source>
        <dbReference type="EMBL" id="MDD2168429.1"/>
    </source>
</evidence>
<proteinExistence type="inferred from homology"/>
<sequence>MARVKRGVIARARHKKVLKAAKGYYGARSRVYRVAFQAVVKAAQYAYRDRRQRKRQFRQLWIARINAAARQNGLSYSKFINGLKKASVEIDRKILADIAVFDKVAFAALVAKAKSAL</sequence>
<dbReference type="EMBL" id="CP121769">
    <property type="protein sequence ID" value="WGE09889.1"/>
    <property type="molecule type" value="Genomic_DNA"/>
</dbReference>
<dbReference type="Proteomes" id="UP001222296">
    <property type="component" value="Chromosome"/>
</dbReference>
<dbReference type="InterPro" id="IPR005813">
    <property type="entry name" value="Ribosomal_bL20"/>
</dbReference>
<reference evidence="11" key="2">
    <citation type="submission" date="2021-03" db="EMBL/GenBank/DDBJ databases">
        <title>Characterization of a novel Integrative Conjugative Element in Glaesserella parasuis.</title>
        <authorList>
            <person name="Hu G."/>
            <person name="Sun H."/>
        </authorList>
    </citation>
    <scope>NUCLEOTIDE SEQUENCE</scope>
    <source>
        <strain evidence="11">GHP1807</strain>
    </source>
</reference>
<dbReference type="GO" id="GO:1990904">
    <property type="term" value="C:ribonucleoprotein complex"/>
    <property type="evidence" value="ECO:0007669"/>
    <property type="project" value="UniProtKB-KW"/>
</dbReference>
<evidence type="ECO:0000313" key="13">
    <source>
        <dbReference type="Proteomes" id="UP000509790"/>
    </source>
</evidence>
<organism evidence="9 14">
    <name type="scientific">Glaesserella parasuis</name>
    <name type="common">Haemophilus parasuis</name>
    <dbReference type="NCBI Taxonomy" id="738"/>
    <lineage>
        <taxon>Bacteria</taxon>
        <taxon>Pseudomonadati</taxon>
        <taxon>Pseudomonadota</taxon>
        <taxon>Gammaproteobacteria</taxon>
        <taxon>Pasteurellales</taxon>
        <taxon>Pasteurellaceae</taxon>
        <taxon>Glaesserella</taxon>
    </lineage>
</organism>
<comment type="function">
    <text evidence="7 8">Binds directly to 23S ribosomal RNA and is necessary for the in vitro assembly process of the 50S ribosomal subunit. It is not involved in the protein synthesizing functions of that subunit.</text>
</comment>
<evidence type="ECO:0000256" key="4">
    <source>
        <dbReference type="ARBA" id="ARBA00022980"/>
    </source>
</evidence>
<evidence type="ECO:0000313" key="12">
    <source>
        <dbReference type="EMBL" id="WGE09889.1"/>
    </source>
</evidence>
<evidence type="ECO:0000256" key="1">
    <source>
        <dbReference type="ARBA" id="ARBA00007698"/>
    </source>
</evidence>
<evidence type="ECO:0000313" key="14">
    <source>
        <dbReference type="Proteomes" id="UP001148834"/>
    </source>
</evidence>
<dbReference type="HAMAP" id="MF_00382">
    <property type="entry name" value="Ribosomal_bL20"/>
    <property type="match status" value="1"/>
</dbReference>
<dbReference type="GO" id="GO:0000027">
    <property type="term" value="P:ribosomal large subunit assembly"/>
    <property type="evidence" value="ECO:0007669"/>
    <property type="project" value="UniProtKB-UniRule"/>
</dbReference>
<name>A0A143CGN8_GLAPU</name>
<evidence type="ECO:0000256" key="6">
    <source>
        <dbReference type="ARBA" id="ARBA00035172"/>
    </source>
</evidence>
<dbReference type="GO" id="GO:0006412">
    <property type="term" value="P:translation"/>
    <property type="evidence" value="ECO:0007669"/>
    <property type="project" value="InterPro"/>
</dbReference>
<dbReference type="GO" id="GO:0003735">
    <property type="term" value="F:structural constituent of ribosome"/>
    <property type="evidence" value="ECO:0007669"/>
    <property type="project" value="InterPro"/>
</dbReference>
<dbReference type="Proteomes" id="UP000509790">
    <property type="component" value="Chromosome"/>
</dbReference>
<evidence type="ECO:0000256" key="7">
    <source>
        <dbReference type="HAMAP-Rule" id="MF_00382"/>
    </source>
</evidence>
<evidence type="ECO:0000313" key="10">
    <source>
        <dbReference type="EMBL" id="QKY72057.1"/>
    </source>
</evidence>
<dbReference type="Pfam" id="PF00453">
    <property type="entry name" value="Ribosomal_L20"/>
    <property type="match status" value="1"/>
</dbReference>
<dbReference type="InterPro" id="IPR049946">
    <property type="entry name" value="RIBOSOMAL_L20_CS"/>
</dbReference>
<accession>A0A143CGN8</accession>
<evidence type="ECO:0000313" key="11">
    <source>
        <dbReference type="EMBL" id="QSX16794.1"/>
    </source>
</evidence>
<reference evidence="12" key="4">
    <citation type="submission" date="2023-04" db="EMBL/GenBank/DDBJ databases">
        <title>Molecular characterization of the Integrative and Conjugative elements harboring multidrug-resistance gene from Glaesserella (Haemophilus) parasuis.</title>
        <authorList>
            <person name="Che Y."/>
            <person name="Zhou L."/>
        </authorList>
    </citation>
    <scope>NUCLEOTIDE SEQUENCE</scope>
    <source>
        <strain evidence="12">Z44</strain>
    </source>
</reference>
<dbReference type="PANTHER" id="PTHR10986">
    <property type="entry name" value="39S RIBOSOMAL PROTEIN L20"/>
    <property type="match status" value="1"/>
</dbReference>
<gene>
    <name evidence="7 9" type="primary">rplT</name>
    <name evidence="10" type="ORF">FLK62_01415</name>
    <name evidence="11" type="ORF">J1G54_10765</name>
    <name evidence="9" type="ORF">N5925_07460</name>
    <name evidence="12" type="ORF">QBL01_11880</name>
</gene>
<reference evidence="10 13" key="1">
    <citation type="submission" date="2019-06" db="EMBL/GenBank/DDBJ databases">
        <title>Complete genome sequence of Haemophilus parasuis HPS412.</title>
        <authorList>
            <person name="Yang S."/>
            <person name="Huang C."/>
        </authorList>
    </citation>
    <scope>NUCLEOTIDE SEQUENCE [LARGE SCALE GENOMIC DNA]</scope>
    <source>
        <strain evidence="10 13">HPS412</strain>
    </source>
</reference>
<dbReference type="Proteomes" id="UP001148834">
    <property type="component" value="Unassembled WGS sequence"/>
</dbReference>
<dbReference type="PRINTS" id="PR00062">
    <property type="entry name" value="RIBOSOMALL20"/>
</dbReference>
<keyword evidence="5 7" id="KW-0687">Ribonucleoprotein</keyword>
<dbReference type="GO" id="GO:0019843">
    <property type="term" value="F:rRNA binding"/>
    <property type="evidence" value="ECO:0007669"/>
    <property type="project" value="UniProtKB-UniRule"/>
</dbReference>
<dbReference type="CDD" id="cd07026">
    <property type="entry name" value="Ribosomal_L20"/>
    <property type="match status" value="1"/>
</dbReference>
<keyword evidence="3 7" id="KW-0694">RNA-binding</keyword>
<dbReference type="GO" id="GO:0005840">
    <property type="term" value="C:ribosome"/>
    <property type="evidence" value="ECO:0007669"/>
    <property type="project" value="UniProtKB-KW"/>
</dbReference>
<dbReference type="AlphaFoldDB" id="A0A143CGN8"/>
<dbReference type="Gene3D" id="6.10.160.10">
    <property type="match status" value="1"/>
</dbReference>
<dbReference type="PROSITE" id="PS00937">
    <property type="entry name" value="RIBOSOMAL_L20"/>
    <property type="match status" value="1"/>
</dbReference>
<dbReference type="RefSeq" id="WP_005714486.1">
    <property type="nucleotide sequence ID" value="NZ_CBCRUP010000035.1"/>
</dbReference>
<dbReference type="GeneID" id="66617908"/>
<dbReference type="NCBIfam" id="TIGR01032">
    <property type="entry name" value="rplT_bact"/>
    <property type="match status" value="1"/>
</dbReference>
<dbReference type="OMA" id="GRRKNVW"/>
<dbReference type="KEGG" id="hpas:JL26_08020"/>
<dbReference type="KEGG" id="hpak:JT17_05600"/>
<reference evidence="9" key="3">
    <citation type="submission" date="2022-09" db="EMBL/GenBank/DDBJ databases">
        <title>Molecular characterization of Glaesserella parasuis strains circulating in commercial swine farms using whole-genome sequencing.</title>
        <authorList>
            <person name="Mugabi R."/>
            <person name="Clavijo M."/>
            <person name="Li G."/>
        </authorList>
    </citation>
    <scope>NUCLEOTIDE SEQUENCE</scope>
    <source>
        <strain evidence="9">0435-53</strain>
    </source>
</reference>
<evidence type="ECO:0000256" key="2">
    <source>
        <dbReference type="ARBA" id="ARBA00022730"/>
    </source>
</evidence>